<dbReference type="Proteomes" id="UP001230768">
    <property type="component" value="Chromosome"/>
</dbReference>
<accession>A0ABY9GLY1</accession>
<evidence type="ECO:0000313" key="3">
    <source>
        <dbReference type="Proteomes" id="UP001230768"/>
    </source>
</evidence>
<sequence>MINLNRFGALQPTNCSPVLGYDETVTLGDQRKKASESPASLSTAEGCKHN</sequence>
<reference evidence="2 3" key="1">
    <citation type="submission" date="2023-02" db="EMBL/GenBank/DDBJ databases">
        <title>Evolution of Hrp T3SS in non-pathogenic Pseudomonas fluorescens.</title>
        <authorList>
            <person name="Liao K."/>
            <person name="Wei H."/>
            <person name="Gu Y."/>
        </authorList>
    </citation>
    <scope>NUCLEOTIDE SEQUENCE [LARGE SCALE GENOMIC DNA]</scope>
    <source>
        <strain evidence="2 3">FP607</strain>
    </source>
</reference>
<name>A0ABY9GLY1_9PSED</name>
<keyword evidence="3" id="KW-1185">Reference proteome</keyword>
<proteinExistence type="predicted"/>
<dbReference type="EMBL" id="CP117430">
    <property type="protein sequence ID" value="WLI16618.1"/>
    <property type="molecule type" value="Genomic_DNA"/>
</dbReference>
<evidence type="ECO:0000256" key="1">
    <source>
        <dbReference type="SAM" id="MobiDB-lite"/>
    </source>
</evidence>
<organism evidence="2 3">
    <name type="scientific">Pseudomonas wuhanensis</name>
    <dbReference type="NCBI Taxonomy" id="2954098"/>
    <lineage>
        <taxon>Bacteria</taxon>
        <taxon>Pseudomonadati</taxon>
        <taxon>Pseudomonadota</taxon>
        <taxon>Gammaproteobacteria</taxon>
        <taxon>Pseudomonadales</taxon>
        <taxon>Pseudomonadaceae</taxon>
        <taxon>Pseudomonas</taxon>
    </lineage>
</organism>
<protein>
    <submittedName>
        <fullName evidence="2">Uncharacterized protein</fullName>
    </submittedName>
</protein>
<evidence type="ECO:0000313" key="2">
    <source>
        <dbReference type="EMBL" id="WLI16618.1"/>
    </source>
</evidence>
<gene>
    <name evidence="2" type="ORF">PSH88_20475</name>
</gene>
<dbReference type="RefSeq" id="WP_305422294.1">
    <property type="nucleotide sequence ID" value="NZ_CP117430.1"/>
</dbReference>
<feature type="region of interest" description="Disordered" evidence="1">
    <location>
        <begin position="28"/>
        <end position="50"/>
    </location>
</feature>